<dbReference type="Proteomes" id="UP000237271">
    <property type="component" value="Unassembled WGS sequence"/>
</dbReference>
<dbReference type="Pfam" id="PF24626">
    <property type="entry name" value="SH3_Tf2-1"/>
    <property type="match status" value="1"/>
</dbReference>
<feature type="compositionally biased region" description="Polar residues" evidence="1">
    <location>
        <begin position="146"/>
        <end position="164"/>
    </location>
</feature>
<dbReference type="AlphaFoldDB" id="A0A2P4XW47"/>
<protein>
    <submittedName>
        <fullName evidence="3">Pol protein</fullName>
    </submittedName>
</protein>
<evidence type="ECO:0000256" key="1">
    <source>
        <dbReference type="SAM" id="MobiDB-lite"/>
    </source>
</evidence>
<sequence length="213" mass="23818">MTHAQGNQTEHSDKRRRGNLNVFKVGNLVLLDTKNLPLKVVSFVESNKLKHRFIGPFAALARHGVAYTIDLPKSMATHPTFYVGHLKRYHDPLGLPSRTEEDQGENSPPRNEAESYGQPELPVSKPVHETQVGTHASHTKDMTVRSGKNSGKNYTHMPSSTSTPVARKRAFGHAPHGLDRLSLDGNSWEPEDRLRVDCPKAVEIWDQKQPGHK</sequence>
<organism evidence="3 4">
    <name type="scientific">Phytophthora palmivora</name>
    <dbReference type="NCBI Taxonomy" id="4796"/>
    <lineage>
        <taxon>Eukaryota</taxon>
        <taxon>Sar</taxon>
        <taxon>Stramenopiles</taxon>
        <taxon>Oomycota</taxon>
        <taxon>Peronosporomycetes</taxon>
        <taxon>Peronosporales</taxon>
        <taxon>Peronosporaceae</taxon>
        <taxon>Phytophthora</taxon>
    </lineage>
</organism>
<feature type="domain" description="Tf2-1-like SH3-like" evidence="2">
    <location>
        <begin position="26"/>
        <end position="90"/>
    </location>
</feature>
<accession>A0A2P4XW47</accession>
<gene>
    <name evidence="3" type="ORF">PHPALM_13910</name>
</gene>
<comment type="caution">
    <text evidence="3">The sequence shown here is derived from an EMBL/GenBank/DDBJ whole genome shotgun (WGS) entry which is preliminary data.</text>
</comment>
<feature type="region of interest" description="Disordered" evidence="1">
    <location>
        <begin position="92"/>
        <end position="167"/>
    </location>
</feature>
<evidence type="ECO:0000313" key="3">
    <source>
        <dbReference type="EMBL" id="POM69782.1"/>
    </source>
</evidence>
<proteinExistence type="predicted"/>
<evidence type="ECO:0000313" key="4">
    <source>
        <dbReference type="Proteomes" id="UP000237271"/>
    </source>
</evidence>
<reference evidence="3 4" key="1">
    <citation type="journal article" date="2017" name="Genome Biol. Evol.">
        <title>Phytophthora megakarya and P. palmivora, closely related causal agents of cacao black pod rot, underwent increases in genome sizes and gene numbers by different mechanisms.</title>
        <authorList>
            <person name="Ali S.S."/>
            <person name="Shao J."/>
            <person name="Lary D.J."/>
            <person name="Kronmiller B."/>
            <person name="Shen D."/>
            <person name="Strem M.D."/>
            <person name="Amoako-Attah I."/>
            <person name="Akrofi A.Y."/>
            <person name="Begoude B.A."/>
            <person name="Ten Hoopen G.M."/>
            <person name="Coulibaly K."/>
            <person name="Kebe B.I."/>
            <person name="Melnick R.L."/>
            <person name="Guiltinan M.J."/>
            <person name="Tyler B.M."/>
            <person name="Meinhardt L.W."/>
            <person name="Bailey B.A."/>
        </authorList>
    </citation>
    <scope>NUCLEOTIDE SEQUENCE [LARGE SCALE GENOMIC DNA]</scope>
    <source>
        <strain evidence="4">sbr112.9</strain>
    </source>
</reference>
<name>A0A2P4XW47_9STRA</name>
<evidence type="ECO:0000259" key="2">
    <source>
        <dbReference type="Pfam" id="PF24626"/>
    </source>
</evidence>
<dbReference type="EMBL" id="NCKW01007822">
    <property type="protein sequence ID" value="POM69782.1"/>
    <property type="molecule type" value="Genomic_DNA"/>
</dbReference>
<keyword evidence="4" id="KW-1185">Reference proteome</keyword>
<dbReference type="InterPro" id="IPR056924">
    <property type="entry name" value="SH3_Tf2-1"/>
</dbReference>
<dbReference type="OrthoDB" id="532080at2759"/>